<dbReference type="RefSeq" id="WP_157388569.1">
    <property type="nucleotide sequence ID" value="NZ_WRPP01000003.1"/>
</dbReference>
<proteinExistence type="predicted"/>
<protein>
    <recommendedName>
        <fullName evidence="3">WXG100 family type VII secretion target</fullName>
    </recommendedName>
</protein>
<evidence type="ECO:0008006" key="3">
    <source>
        <dbReference type="Google" id="ProtNLM"/>
    </source>
</evidence>
<accession>A0A7K1UX63</accession>
<dbReference type="InterPro" id="IPR036689">
    <property type="entry name" value="ESAT-6-like_sf"/>
</dbReference>
<name>A0A7K1UX63_9NOCA</name>
<keyword evidence="2" id="KW-1185">Reference proteome</keyword>
<comment type="caution">
    <text evidence="1">The sequence shown here is derived from an EMBL/GenBank/DDBJ whole genome shotgun (WGS) entry which is preliminary data.</text>
</comment>
<gene>
    <name evidence="1" type="ORF">GPX89_17180</name>
</gene>
<sequence>MAGRVQVHPEAVRAAAKFAGDIQTRLQSMADNARTAVSPGAAGWGDDDFGSNFADGAKGFSTSSETMATGTENLAKSFEKLHSGLTDSADKLQNTEHGNTETFA</sequence>
<evidence type="ECO:0000313" key="2">
    <source>
        <dbReference type="Proteomes" id="UP000466794"/>
    </source>
</evidence>
<organism evidence="1 2">
    <name type="scientific">Nocardia terrae</name>
    <dbReference type="NCBI Taxonomy" id="2675851"/>
    <lineage>
        <taxon>Bacteria</taxon>
        <taxon>Bacillati</taxon>
        <taxon>Actinomycetota</taxon>
        <taxon>Actinomycetes</taxon>
        <taxon>Mycobacteriales</taxon>
        <taxon>Nocardiaceae</taxon>
        <taxon>Nocardia</taxon>
    </lineage>
</organism>
<evidence type="ECO:0000313" key="1">
    <source>
        <dbReference type="EMBL" id="MVU78973.1"/>
    </source>
</evidence>
<dbReference type="SUPFAM" id="SSF140453">
    <property type="entry name" value="EsxAB dimer-like"/>
    <property type="match status" value="1"/>
</dbReference>
<dbReference type="Proteomes" id="UP000466794">
    <property type="component" value="Unassembled WGS sequence"/>
</dbReference>
<reference evidence="1 2" key="1">
    <citation type="submission" date="2019-12" db="EMBL/GenBank/DDBJ databases">
        <title>Nocardia sp. nov. ET3-3 isolated from soil.</title>
        <authorList>
            <person name="Kanchanasin P."/>
            <person name="Tanasupawat S."/>
            <person name="Yuki M."/>
            <person name="Kudo T."/>
        </authorList>
    </citation>
    <scope>NUCLEOTIDE SEQUENCE [LARGE SCALE GENOMIC DNA]</scope>
    <source>
        <strain evidence="1 2">ET3-3</strain>
    </source>
</reference>
<dbReference type="AlphaFoldDB" id="A0A7K1UX63"/>
<dbReference type="Gene3D" id="1.10.287.1060">
    <property type="entry name" value="ESAT-6-like"/>
    <property type="match status" value="1"/>
</dbReference>
<dbReference type="EMBL" id="WRPP01000003">
    <property type="protein sequence ID" value="MVU78973.1"/>
    <property type="molecule type" value="Genomic_DNA"/>
</dbReference>